<dbReference type="AlphaFoldDB" id="A0A8S1R217"/>
<evidence type="ECO:0000313" key="1">
    <source>
        <dbReference type="EMBL" id="CAD8121337.1"/>
    </source>
</evidence>
<keyword evidence="2" id="KW-1185">Reference proteome</keyword>
<sequence length="130" mass="15803">MKNPNGNILKDNLLQQIQEYYDYQEKNNFVSLENKFGLGLYQGNKLLNTFEILDTEIIYQSDHQIFFKMFKQGIRIKIFKRLNYQLIKDMNKHILFWNKEQLKLRNYSLIVNILKAFHQENQINQVKELN</sequence>
<gene>
    <name evidence="1" type="ORF">PSON_ATCC_30995.1.T1310137</name>
</gene>
<dbReference type="EMBL" id="CAJJDN010000131">
    <property type="protein sequence ID" value="CAD8121337.1"/>
    <property type="molecule type" value="Genomic_DNA"/>
</dbReference>
<name>A0A8S1R217_9CILI</name>
<reference evidence="1" key="1">
    <citation type="submission" date="2021-01" db="EMBL/GenBank/DDBJ databases">
        <authorList>
            <consortium name="Genoscope - CEA"/>
            <person name="William W."/>
        </authorList>
    </citation>
    <scope>NUCLEOTIDE SEQUENCE</scope>
</reference>
<organism evidence="1 2">
    <name type="scientific">Paramecium sonneborni</name>
    <dbReference type="NCBI Taxonomy" id="65129"/>
    <lineage>
        <taxon>Eukaryota</taxon>
        <taxon>Sar</taxon>
        <taxon>Alveolata</taxon>
        <taxon>Ciliophora</taxon>
        <taxon>Intramacronucleata</taxon>
        <taxon>Oligohymenophorea</taxon>
        <taxon>Peniculida</taxon>
        <taxon>Parameciidae</taxon>
        <taxon>Paramecium</taxon>
    </lineage>
</organism>
<dbReference type="Proteomes" id="UP000692954">
    <property type="component" value="Unassembled WGS sequence"/>
</dbReference>
<protein>
    <submittedName>
        <fullName evidence="1">Uncharacterized protein</fullName>
    </submittedName>
</protein>
<evidence type="ECO:0000313" key="2">
    <source>
        <dbReference type="Proteomes" id="UP000692954"/>
    </source>
</evidence>
<accession>A0A8S1R217</accession>
<proteinExistence type="predicted"/>
<comment type="caution">
    <text evidence="1">The sequence shown here is derived from an EMBL/GenBank/DDBJ whole genome shotgun (WGS) entry which is preliminary data.</text>
</comment>